<comment type="subcellular location">
    <subcellularLocation>
        <location evidence="1">Membrane</location>
        <topology evidence="1">Single-pass membrane protein</topology>
    </subcellularLocation>
</comment>
<feature type="domain" description="TonB C-terminal" evidence="6">
    <location>
        <begin position="303"/>
        <end position="396"/>
    </location>
</feature>
<dbReference type="Gene3D" id="3.30.1150.10">
    <property type="match status" value="1"/>
</dbReference>
<dbReference type="Pfam" id="PF13103">
    <property type="entry name" value="TonB_2"/>
    <property type="match status" value="1"/>
</dbReference>
<keyword evidence="3" id="KW-1133">Transmembrane helix</keyword>
<evidence type="ECO:0000256" key="4">
    <source>
        <dbReference type="ARBA" id="ARBA00023136"/>
    </source>
</evidence>
<feature type="region of interest" description="Disordered" evidence="5">
    <location>
        <begin position="63"/>
        <end position="153"/>
    </location>
</feature>
<reference evidence="8" key="1">
    <citation type="journal article" date="2022" name="Int. J. Syst. Evol. Microbiol.">
        <title>Anaeromyxobacter oryzae sp. nov., Anaeromyxobacter diazotrophicus sp. nov. and Anaeromyxobacter paludicola sp. nov., isolated from paddy soils.</title>
        <authorList>
            <person name="Itoh H."/>
            <person name="Xu Z."/>
            <person name="Mise K."/>
            <person name="Masuda Y."/>
            <person name="Ushijima N."/>
            <person name="Hayakawa C."/>
            <person name="Shiratori Y."/>
            <person name="Senoo K."/>
        </authorList>
    </citation>
    <scope>NUCLEOTIDE SEQUENCE [LARGE SCALE GENOMIC DNA]</scope>
    <source>
        <strain evidence="8">Red630</strain>
    </source>
</reference>
<evidence type="ECO:0000313" key="8">
    <source>
        <dbReference type="Proteomes" id="UP001162734"/>
    </source>
</evidence>
<evidence type="ECO:0000256" key="2">
    <source>
        <dbReference type="ARBA" id="ARBA00022692"/>
    </source>
</evidence>
<feature type="compositionally biased region" description="Gly residues" evidence="5">
    <location>
        <begin position="222"/>
        <end position="232"/>
    </location>
</feature>
<feature type="compositionally biased region" description="Basic and acidic residues" evidence="5">
    <location>
        <begin position="242"/>
        <end position="256"/>
    </location>
</feature>
<dbReference type="EMBL" id="AP025592">
    <property type="protein sequence ID" value="BDG08117.1"/>
    <property type="molecule type" value="Genomic_DNA"/>
</dbReference>
<evidence type="ECO:0000313" key="7">
    <source>
        <dbReference type="EMBL" id="BDG08117.1"/>
    </source>
</evidence>
<protein>
    <recommendedName>
        <fullName evidence="6">TonB C-terminal domain-containing protein</fullName>
    </recommendedName>
</protein>
<dbReference type="SUPFAM" id="SSF74653">
    <property type="entry name" value="TolA/TonB C-terminal domain"/>
    <property type="match status" value="1"/>
</dbReference>
<feature type="compositionally biased region" description="Pro residues" evidence="5">
    <location>
        <begin position="78"/>
        <end position="92"/>
    </location>
</feature>
<evidence type="ECO:0000256" key="1">
    <source>
        <dbReference type="ARBA" id="ARBA00004167"/>
    </source>
</evidence>
<feature type="region of interest" description="Disordered" evidence="5">
    <location>
        <begin position="165"/>
        <end position="280"/>
    </location>
</feature>
<dbReference type="PROSITE" id="PS52015">
    <property type="entry name" value="TONB_CTD"/>
    <property type="match status" value="1"/>
</dbReference>
<organism evidence="7 8">
    <name type="scientific">Anaeromyxobacter paludicola</name>
    <dbReference type="NCBI Taxonomy" id="2918171"/>
    <lineage>
        <taxon>Bacteria</taxon>
        <taxon>Pseudomonadati</taxon>
        <taxon>Myxococcota</taxon>
        <taxon>Myxococcia</taxon>
        <taxon>Myxococcales</taxon>
        <taxon>Cystobacterineae</taxon>
        <taxon>Anaeromyxobacteraceae</taxon>
        <taxon>Anaeromyxobacter</taxon>
    </lineage>
</organism>
<feature type="compositionally biased region" description="Low complexity" evidence="5">
    <location>
        <begin position="63"/>
        <end position="77"/>
    </location>
</feature>
<dbReference type="InterPro" id="IPR006260">
    <property type="entry name" value="TonB/TolA_C"/>
</dbReference>
<evidence type="ECO:0000259" key="6">
    <source>
        <dbReference type="PROSITE" id="PS52015"/>
    </source>
</evidence>
<name>A0ABM7X8G3_9BACT</name>
<sequence length="410" mass="43591">MLRRRRLPSRPWRRLLLALAVSLLANALVLSEVHLDWLGKDAGAAAPRPVALAPLSAAQWQANRSVGARPPSSSARPPLAPLVPAPPVPPRVTPEAPGQVVDVEPSKNDAAPKDNRFVSERNNTVEKETRSRDARAGYKNTLAKPSAPDAPQVARPLERLREQLEKSPPRVAGQQGNPKAGGRAGGGGPAGAAAEPPQRKLALGEDPNGMFRLRPPKPGLEGRPGGQGGATGAAGAAGEAGAQKEGEPGRPGKLDLHPSASTYDKLAGGPAPDRLDGVEEGEGTYLNTREWKYAGYLNRIKQAVANEWHPGDALSVRDPTGRMYAYKDRITLVDVTLDRSGALKDVQVHKSSGVDFLDRVALDAFRKASPFVNPPPGMVDQHGEIRFGFGFYLEVGSAGLRVFRQPLPGE</sequence>
<evidence type="ECO:0000256" key="5">
    <source>
        <dbReference type="SAM" id="MobiDB-lite"/>
    </source>
</evidence>
<evidence type="ECO:0000256" key="3">
    <source>
        <dbReference type="ARBA" id="ARBA00022989"/>
    </source>
</evidence>
<accession>A0ABM7X8G3</accession>
<keyword evidence="2" id="KW-0812">Transmembrane</keyword>
<dbReference type="InterPro" id="IPR037682">
    <property type="entry name" value="TonB_C"/>
</dbReference>
<keyword evidence="4" id="KW-0472">Membrane</keyword>
<dbReference type="Proteomes" id="UP001162734">
    <property type="component" value="Chromosome"/>
</dbReference>
<keyword evidence="8" id="KW-1185">Reference proteome</keyword>
<feature type="compositionally biased region" description="Basic and acidic residues" evidence="5">
    <location>
        <begin position="104"/>
        <end position="136"/>
    </location>
</feature>
<gene>
    <name evidence="7" type="ORF">AMPC_12300</name>
</gene>
<proteinExistence type="predicted"/>
<dbReference type="NCBIfam" id="TIGR01352">
    <property type="entry name" value="tonB_Cterm"/>
    <property type="match status" value="1"/>
</dbReference>